<feature type="region of interest" description="Disordered" evidence="1">
    <location>
        <begin position="544"/>
        <end position="653"/>
    </location>
</feature>
<reference evidence="3" key="1">
    <citation type="submission" date="2017-08" db="EMBL/GenBank/DDBJ databases">
        <title>Genomes of multiple Clavibacter strains from different subspecies.</title>
        <authorList>
            <person name="Yuan X.-K."/>
            <person name="Li X.-S."/>
            <person name="Nie J."/>
            <person name="De Boer S.H."/>
        </authorList>
    </citation>
    <scope>NUCLEOTIDE SEQUENCE [LARGE SCALE GENOMIC DNA]</scope>
    <source>
        <strain evidence="3">ATCC 33566</strain>
    </source>
</reference>
<feature type="compositionally biased region" description="Low complexity" evidence="1">
    <location>
        <begin position="590"/>
        <end position="605"/>
    </location>
</feature>
<feature type="compositionally biased region" description="Basic and acidic residues" evidence="1">
    <location>
        <begin position="557"/>
        <end position="566"/>
    </location>
</feature>
<dbReference type="EMBL" id="MZMQ01000002">
    <property type="protein sequence ID" value="OQJ61431.1"/>
    <property type="molecule type" value="Genomic_DNA"/>
</dbReference>
<comment type="caution">
    <text evidence="3">The sequence shown here is derived from an EMBL/GenBank/DDBJ whole genome shotgun (WGS) entry which is preliminary data.</text>
</comment>
<feature type="compositionally biased region" description="Low complexity" evidence="1">
    <location>
        <begin position="627"/>
        <end position="638"/>
    </location>
</feature>
<feature type="transmembrane region" description="Helical" evidence="2">
    <location>
        <begin position="63"/>
        <end position="84"/>
    </location>
</feature>
<keyword evidence="2" id="KW-1133">Transmembrane helix</keyword>
<keyword evidence="2" id="KW-0812">Transmembrane</keyword>
<dbReference type="AlphaFoldDB" id="A0A225C9P0"/>
<name>A0A225C9P0_9MICO</name>
<keyword evidence="2" id="KW-0472">Membrane</keyword>
<keyword evidence="4" id="KW-1185">Reference proteome</keyword>
<protein>
    <submittedName>
        <fullName evidence="3">Uncharacterized protein</fullName>
    </submittedName>
</protein>
<evidence type="ECO:0000256" key="2">
    <source>
        <dbReference type="SAM" id="Phobius"/>
    </source>
</evidence>
<evidence type="ECO:0000313" key="3">
    <source>
        <dbReference type="EMBL" id="OQJ61431.1"/>
    </source>
</evidence>
<organism evidence="3 4">
    <name type="scientific">Clavibacter tessellarius</name>
    <dbReference type="NCBI Taxonomy" id="31965"/>
    <lineage>
        <taxon>Bacteria</taxon>
        <taxon>Bacillati</taxon>
        <taxon>Actinomycetota</taxon>
        <taxon>Actinomycetes</taxon>
        <taxon>Micrococcales</taxon>
        <taxon>Microbacteriaceae</taxon>
        <taxon>Clavibacter</taxon>
    </lineage>
</organism>
<gene>
    <name evidence="3" type="ORF">B5P24_15555</name>
</gene>
<evidence type="ECO:0000313" key="4">
    <source>
        <dbReference type="Proteomes" id="UP000215316"/>
    </source>
</evidence>
<sequence>MTPAVLPMKARYWTVPRWWVRTVTACTLLVAAVVAWELAHVSGWVAARLGSDDGPAQWLGHYVPVWLVNVVVGALLIPAGWAWTRRRLARAVSRRQIDDVTMQEDIEKARTQAADLAAASRIGVKLDIESHEVVGLTESPVYGPHTLDSGRVAVGTVIRATVRSVQERMRDRTRVRQWQERGNTWVTVPEKAGQVRLIVIAESGQGKTVLLFQIMLALLQQNFRVVFLDGKGNPRDAAKLRAAAEAAGHTTHAPVTFNLFNGTSAEITDRITRLFPQTDGDGAFYRKRARSAMQKLQKQSPVTSLDDLRARAHNPGKYVSDRYDLAALRDTSGPVKNSPPMAQAALHDVELHYEDLRHLISEDGWSFDELAADLTTVTITPSDNAQKQLADLLLLAFRQHITRRAASGDESPLVVIIDEFAQLGGVDVDPAEFVASIQETGRSLGVGLIAATQSVAGMSSDEMMQTRLMSSGAGIVIGRTNDPEEAVKYAGTIMRMEASGAASGDQLGTARAQHTYTLHPQTVRQAADGMFWLVQNGAVVPFRALPPTAEPTNANRPTEKDTGERTEEVDEQGDVSATSPVLTGEADGWETAATSAAPEPSSDTLTPPPSSATPTQEADGWEHSGTAEAAPAVLVAASPEPPAGIRLRKSDPR</sequence>
<dbReference type="SUPFAM" id="SSF52540">
    <property type="entry name" value="P-loop containing nucleoside triphosphate hydrolases"/>
    <property type="match status" value="1"/>
</dbReference>
<dbReference type="InterPro" id="IPR027417">
    <property type="entry name" value="P-loop_NTPase"/>
</dbReference>
<dbReference type="Proteomes" id="UP000215316">
    <property type="component" value="Unassembled WGS sequence"/>
</dbReference>
<accession>A0A225C9P0</accession>
<evidence type="ECO:0000256" key="1">
    <source>
        <dbReference type="SAM" id="MobiDB-lite"/>
    </source>
</evidence>
<dbReference type="Gene3D" id="3.40.50.300">
    <property type="entry name" value="P-loop containing nucleotide triphosphate hydrolases"/>
    <property type="match status" value="1"/>
</dbReference>
<proteinExistence type="predicted"/>